<dbReference type="Gene3D" id="2.10.25.10">
    <property type="entry name" value="Laminin"/>
    <property type="match status" value="1"/>
</dbReference>
<dbReference type="Pfam" id="PF00008">
    <property type="entry name" value="EGF"/>
    <property type="match status" value="1"/>
</dbReference>
<dbReference type="SMART" id="SM00181">
    <property type="entry name" value="EGF"/>
    <property type="match status" value="1"/>
</dbReference>
<proteinExistence type="predicted"/>
<dbReference type="InterPro" id="IPR000742">
    <property type="entry name" value="EGF"/>
</dbReference>
<evidence type="ECO:0000313" key="3">
    <source>
        <dbReference type="EMBL" id="KOX77299.1"/>
    </source>
</evidence>
<reference evidence="3 4" key="1">
    <citation type="submission" date="2015-07" db="EMBL/GenBank/DDBJ databases">
        <title>The genome of Melipona quadrifasciata.</title>
        <authorList>
            <person name="Pan H."/>
            <person name="Kapheim K."/>
        </authorList>
    </citation>
    <scope>NUCLEOTIDE SEQUENCE [LARGE SCALE GENOMIC DNA]</scope>
    <source>
        <strain evidence="3">0111107301</strain>
        <tissue evidence="3">Whole body</tissue>
    </source>
</reference>
<name>A0A0M9A792_9HYME</name>
<keyword evidence="4" id="KW-1185">Reference proteome</keyword>
<dbReference type="SUPFAM" id="SSF57196">
    <property type="entry name" value="EGF/Laminin"/>
    <property type="match status" value="1"/>
</dbReference>
<comment type="caution">
    <text evidence="1">Lacks conserved residue(s) required for the propagation of feature annotation.</text>
</comment>
<dbReference type="OrthoDB" id="6275838at2759"/>
<gene>
    <name evidence="3" type="ORF">WN51_10905</name>
</gene>
<evidence type="ECO:0000259" key="2">
    <source>
        <dbReference type="PROSITE" id="PS50026"/>
    </source>
</evidence>
<evidence type="ECO:0000313" key="4">
    <source>
        <dbReference type="Proteomes" id="UP000053105"/>
    </source>
</evidence>
<dbReference type="STRING" id="166423.A0A0M9A792"/>
<dbReference type="EMBL" id="KQ435733">
    <property type="protein sequence ID" value="KOX77299.1"/>
    <property type="molecule type" value="Genomic_DNA"/>
</dbReference>
<evidence type="ECO:0000256" key="1">
    <source>
        <dbReference type="PROSITE-ProRule" id="PRU00076"/>
    </source>
</evidence>
<keyword evidence="1" id="KW-0245">EGF-like domain</keyword>
<protein>
    <recommendedName>
        <fullName evidence="2">EGF-like domain-containing protein</fullName>
    </recommendedName>
</protein>
<feature type="domain" description="EGF-like" evidence="2">
    <location>
        <begin position="152"/>
        <end position="190"/>
    </location>
</feature>
<organism evidence="3 4">
    <name type="scientific">Melipona quadrifasciata</name>
    <dbReference type="NCBI Taxonomy" id="166423"/>
    <lineage>
        <taxon>Eukaryota</taxon>
        <taxon>Metazoa</taxon>
        <taxon>Ecdysozoa</taxon>
        <taxon>Arthropoda</taxon>
        <taxon>Hexapoda</taxon>
        <taxon>Insecta</taxon>
        <taxon>Pterygota</taxon>
        <taxon>Neoptera</taxon>
        <taxon>Endopterygota</taxon>
        <taxon>Hymenoptera</taxon>
        <taxon>Apocrita</taxon>
        <taxon>Aculeata</taxon>
        <taxon>Apoidea</taxon>
        <taxon>Anthophila</taxon>
        <taxon>Apidae</taxon>
        <taxon>Melipona</taxon>
    </lineage>
</organism>
<dbReference type="Proteomes" id="UP000053105">
    <property type="component" value="Unassembled WGS sequence"/>
</dbReference>
<sequence length="298" mass="35184">MNLYLGSIKEFEFMYSIMHIGVDILGTNNGNSDITRITIDEPNRSKYPQHACHMFRIIKHRTRSIVEVKRNEERKEKEKETVQMVHQRFRTAVAKDNCLLYHRKFVPLRRVLVTSVAIVLRTSSLCSRECDLKNGTLKEEMPSLRNMMTTNTTDACETRDPCQHGGICISTDSGPICECRSGDYEGAYCEKGELFFLIFVERSFSASTIDFWVTPIGQREVEIVETWKVVLCERKCSRDYSVMLWVKYRDEDEMKKMIIQRYKCFLKTQRLQRRWIFCNSKEDISRDFFIFLMSEVKF</sequence>
<dbReference type="PROSITE" id="PS50026">
    <property type="entry name" value="EGF_3"/>
    <property type="match status" value="1"/>
</dbReference>
<dbReference type="AlphaFoldDB" id="A0A0M9A792"/>
<accession>A0A0M9A792</accession>
<dbReference type="CDD" id="cd00054">
    <property type="entry name" value="EGF_CA"/>
    <property type="match status" value="1"/>
</dbReference>